<reference evidence="5" key="2">
    <citation type="submission" date="2022-06" db="UniProtKB">
        <authorList>
            <consortium name="EnsemblMetazoa"/>
        </authorList>
    </citation>
    <scope>IDENTIFICATION</scope>
</reference>
<dbReference type="KEGG" id="api:103310267"/>
<dbReference type="Gene3D" id="1.25.40.180">
    <property type="match status" value="1"/>
</dbReference>
<dbReference type="SUPFAM" id="SSF48371">
    <property type="entry name" value="ARM repeat"/>
    <property type="match status" value="1"/>
</dbReference>
<dbReference type="GO" id="GO:0016281">
    <property type="term" value="C:eukaryotic translation initiation factor 4F complex"/>
    <property type="evidence" value="ECO:0007669"/>
    <property type="project" value="TreeGrafter"/>
</dbReference>
<evidence type="ECO:0000256" key="3">
    <source>
        <dbReference type="ARBA" id="ARBA00022917"/>
    </source>
</evidence>
<name>A0A8R2JS17_ACYPI</name>
<dbReference type="InterPro" id="IPR003890">
    <property type="entry name" value="MIF4G-like_typ-3"/>
</dbReference>
<dbReference type="GO" id="GO:0003729">
    <property type="term" value="F:mRNA binding"/>
    <property type="evidence" value="ECO:0007669"/>
    <property type="project" value="TreeGrafter"/>
</dbReference>
<feature type="domain" description="MIF4G" evidence="4">
    <location>
        <begin position="8"/>
        <end position="180"/>
    </location>
</feature>
<dbReference type="PANTHER" id="PTHR23253">
    <property type="entry name" value="EUKARYOTIC TRANSLATION INITIATION FACTOR 4 GAMMA"/>
    <property type="match status" value="1"/>
</dbReference>
<accession>A0A8R2JS17</accession>
<dbReference type="EnsemblMetazoa" id="XM_029489908.1">
    <property type="protein sequence ID" value="XP_029345768.1"/>
    <property type="gene ID" value="LOC103310267"/>
</dbReference>
<evidence type="ECO:0000256" key="1">
    <source>
        <dbReference type="ARBA" id="ARBA00005775"/>
    </source>
</evidence>
<dbReference type="PANTHER" id="PTHR23253:SF9">
    <property type="entry name" value="EUKARYOTIC TRANSLATION INITIATION FACTOR 4 GAMMA 2"/>
    <property type="match status" value="1"/>
</dbReference>
<dbReference type="GO" id="GO:0003743">
    <property type="term" value="F:translation initiation factor activity"/>
    <property type="evidence" value="ECO:0007669"/>
    <property type="project" value="UniProtKB-KW"/>
</dbReference>
<dbReference type="InterPro" id="IPR016024">
    <property type="entry name" value="ARM-type_fold"/>
</dbReference>
<dbReference type="GeneID" id="103310267"/>
<keyword evidence="3" id="KW-0648">Protein biosynthesis</keyword>
<evidence type="ECO:0000313" key="5">
    <source>
        <dbReference type="EnsemblMetazoa" id="XP_029345768.1"/>
    </source>
</evidence>
<reference evidence="6" key="1">
    <citation type="submission" date="2010-06" db="EMBL/GenBank/DDBJ databases">
        <authorList>
            <person name="Jiang H."/>
            <person name="Abraham K."/>
            <person name="Ali S."/>
            <person name="Alsbrooks S.L."/>
            <person name="Anim B.N."/>
            <person name="Anosike U.S."/>
            <person name="Attaway T."/>
            <person name="Bandaranaike D.P."/>
            <person name="Battles P.K."/>
            <person name="Bell S.N."/>
            <person name="Bell A.V."/>
            <person name="Beltran B."/>
            <person name="Bickham C."/>
            <person name="Bustamante Y."/>
            <person name="Caleb T."/>
            <person name="Canada A."/>
            <person name="Cardenas V."/>
            <person name="Carter K."/>
            <person name="Chacko J."/>
            <person name="Chandrabose M.N."/>
            <person name="Chavez D."/>
            <person name="Chavez A."/>
            <person name="Chen L."/>
            <person name="Chu H.-S."/>
            <person name="Claassen K.J."/>
            <person name="Cockrell R."/>
            <person name="Collins M."/>
            <person name="Cooper J.A."/>
            <person name="Cree A."/>
            <person name="Curry S.M."/>
            <person name="Da Y."/>
            <person name="Dao M.D."/>
            <person name="Das B."/>
            <person name="Davila M.-L."/>
            <person name="Davy-Carroll L."/>
            <person name="Denson S."/>
            <person name="Dinh H."/>
            <person name="Ebong V.E."/>
            <person name="Edwards J.R."/>
            <person name="Egan A."/>
            <person name="El-Daye J."/>
            <person name="Escobedo L."/>
            <person name="Fernandez S."/>
            <person name="Fernando P.R."/>
            <person name="Flagg N."/>
            <person name="Forbes L.D."/>
            <person name="Fowler R.G."/>
            <person name="Fu Q."/>
            <person name="Gabisi R.A."/>
            <person name="Ganer J."/>
            <person name="Garbino Pronczuk A."/>
            <person name="Garcia R.M."/>
            <person name="Garner T."/>
            <person name="Garrett T.E."/>
            <person name="Gonzalez D.A."/>
            <person name="Hamid H."/>
            <person name="Hawkins E.S."/>
            <person name="Hirani K."/>
            <person name="Hogues M.E."/>
            <person name="Hollins B."/>
            <person name="Hsiao C.-H."/>
            <person name="Jabil R."/>
            <person name="James M.L."/>
            <person name="Jhangiani S.N."/>
            <person name="Johnson B."/>
            <person name="Johnson Q."/>
            <person name="Joshi V."/>
            <person name="Kalu J.B."/>
            <person name="Kam C."/>
            <person name="Kashfia A."/>
            <person name="Keebler J."/>
            <person name="Kisamo H."/>
            <person name="Kovar C.L."/>
            <person name="Lago L.A."/>
            <person name="Lai C.-Y."/>
            <person name="Laidlaw J."/>
            <person name="Lara F."/>
            <person name="Le T.-K."/>
            <person name="Lee S.L."/>
            <person name="Legall F.H."/>
            <person name="Lemon S.J."/>
            <person name="Lewis L.R."/>
            <person name="Li B."/>
            <person name="Liu Y."/>
            <person name="Liu Y.-S."/>
            <person name="Lopez J."/>
            <person name="Lozado R.J."/>
            <person name="Lu J."/>
            <person name="Madu R.C."/>
            <person name="Maheshwari M."/>
            <person name="Maheshwari R."/>
            <person name="Malloy K."/>
            <person name="Martinez E."/>
            <person name="Mathew T."/>
            <person name="Mercado I.C."/>
            <person name="Mercado C."/>
            <person name="Meyer B."/>
            <person name="Montgomery K."/>
            <person name="Morgan M.B."/>
            <person name="Munidasa M."/>
            <person name="Nazareth L.V."/>
            <person name="Nelson J."/>
            <person name="Ng B.M."/>
            <person name="Nguyen N.B."/>
            <person name="Nguyen P.Q."/>
            <person name="Nguyen T."/>
            <person name="Obregon M."/>
            <person name="Okwuonu G.O."/>
            <person name="Onwere C.G."/>
            <person name="Orozco G."/>
            <person name="Parra A."/>
            <person name="Patel S."/>
            <person name="Patil S."/>
            <person name="Perez A."/>
            <person name="Perez Y."/>
            <person name="Pham C."/>
            <person name="Primus E.L."/>
            <person name="Pu L.-L."/>
            <person name="Puazo M."/>
            <person name="Qin X."/>
            <person name="Quiroz J.B."/>
            <person name="Reese J."/>
            <person name="Richards S."/>
            <person name="Rives C.M."/>
            <person name="Robberts R."/>
            <person name="Ruiz S.J."/>
            <person name="Ruiz M.J."/>
            <person name="Santibanez J."/>
            <person name="Schneider B.W."/>
            <person name="Sisson I."/>
            <person name="Smith M."/>
            <person name="Sodergren E."/>
            <person name="Song X.-Z."/>
            <person name="Song B.B."/>
            <person name="Summersgill H."/>
            <person name="Thelus R."/>
            <person name="Thornton R.D."/>
            <person name="Trejos Z.Y."/>
            <person name="Usmani K."/>
            <person name="Vattathil S."/>
            <person name="Villasana D."/>
            <person name="Walker D.L."/>
            <person name="Wang S."/>
            <person name="Wang K."/>
            <person name="White C.S."/>
            <person name="Williams A.C."/>
            <person name="Williamson J."/>
            <person name="Wilson K."/>
            <person name="Woghiren I.O."/>
            <person name="Woodworth J.R."/>
            <person name="Worley K.C."/>
            <person name="Wright R.A."/>
            <person name="Wu W."/>
            <person name="Young L."/>
            <person name="Zhang L."/>
            <person name="Zhang J."/>
            <person name="Zhu Y."/>
            <person name="Muzny D.M."/>
            <person name="Weinstock G."/>
            <person name="Gibbs R.A."/>
        </authorList>
    </citation>
    <scope>NUCLEOTIDE SEQUENCE [LARGE SCALE GENOMIC DNA]</scope>
    <source>
        <strain evidence="6">LSR1</strain>
    </source>
</reference>
<keyword evidence="2" id="KW-0396">Initiation factor</keyword>
<keyword evidence="6" id="KW-1185">Reference proteome</keyword>
<dbReference type="Proteomes" id="UP000007819">
    <property type="component" value="Chromosome A2"/>
</dbReference>
<dbReference type="Pfam" id="PF02854">
    <property type="entry name" value="MIF4G"/>
    <property type="match status" value="1"/>
</dbReference>
<dbReference type="RefSeq" id="XP_029345768.1">
    <property type="nucleotide sequence ID" value="XM_029489908.1"/>
</dbReference>
<dbReference type="OrthoDB" id="6605348at2759"/>
<evidence type="ECO:0000256" key="2">
    <source>
        <dbReference type="ARBA" id="ARBA00022540"/>
    </source>
</evidence>
<evidence type="ECO:0000313" key="6">
    <source>
        <dbReference type="Proteomes" id="UP000007819"/>
    </source>
</evidence>
<organism evidence="5 6">
    <name type="scientific">Acyrthosiphon pisum</name>
    <name type="common">Pea aphid</name>
    <dbReference type="NCBI Taxonomy" id="7029"/>
    <lineage>
        <taxon>Eukaryota</taxon>
        <taxon>Metazoa</taxon>
        <taxon>Ecdysozoa</taxon>
        <taxon>Arthropoda</taxon>
        <taxon>Hexapoda</taxon>
        <taxon>Insecta</taxon>
        <taxon>Pterygota</taxon>
        <taxon>Neoptera</taxon>
        <taxon>Paraneoptera</taxon>
        <taxon>Hemiptera</taxon>
        <taxon>Sternorrhyncha</taxon>
        <taxon>Aphidomorpha</taxon>
        <taxon>Aphidoidea</taxon>
        <taxon>Aphididae</taxon>
        <taxon>Macrosiphini</taxon>
        <taxon>Acyrthosiphon</taxon>
    </lineage>
</organism>
<proteinExistence type="inferred from homology"/>
<sequence>MTQKMIALPIHNVKLLDDITEIIFDRALKRQNYTHIYAQMCACMINDPKFNKLATDTKITFQKVLLKKCYDVFYTNYRQELNKLKEKMKNDKMVYILLFVYQVPKRRMSTLNNFQFDFNKKSICNCRFIGELFRKGAVPEKVILSCIRDLSKENYENYELQMHCLCTILQLVGPILSKTSYDLNKPVNKLLPSINNHGMSTTLKCLIQQVKKMHSKGWMDEGKK</sequence>
<protein>
    <recommendedName>
        <fullName evidence="4">MIF4G domain-containing protein</fullName>
    </recommendedName>
</protein>
<evidence type="ECO:0000259" key="4">
    <source>
        <dbReference type="Pfam" id="PF02854"/>
    </source>
</evidence>
<dbReference type="AlphaFoldDB" id="A0A8R2JS17"/>
<comment type="similarity">
    <text evidence="1">Belongs to the eukaryotic initiation factor 4G family.</text>
</comment>